<keyword evidence="14" id="KW-1185">Reference proteome</keyword>
<feature type="chain" id="PRO_5028832423" description="4-aminobutyrate aminotransferase" evidence="12">
    <location>
        <begin position="16"/>
        <end position="760"/>
    </location>
</feature>
<dbReference type="GO" id="GO:0009450">
    <property type="term" value="P:gamma-aminobutyric acid catabolic process"/>
    <property type="evidence" value="ECO:0007669"/>
    <property type="project" value="TreeGrafter"/>
</dbReference>
<dbReference type="NCBIfam" id="TIGR00699">
    <property type="entry name" value="GABAtrns_euk"/>
    <property type="match status" value="1"/>
</dbReference>
<evidence type="ECO:0000256" key="11">
    <source>
        <dbReference type="SAM" id="MobiDB-lite"/>
    </source>
</evidence>
<evidence type="ECO:0000313" key="13">
    <source>
        <dbReference type="EMBL" id="KAF2962905.1"/>
    </source>
</evidence>
<evidence type="ECO:0000256" key="12">
    <source>
        <dbReference type="SAM" id="SignalP"/>
    </source>
</evidence>
<dbReference type="SUPFAM" id="SSF53383">
    <property type="entry name" value="PLP-dependent transferases"/>
    <property type="match status" value="1"/>
</dbReference>
<dbReference type="FunCoup" id="A0A7C8IKW8">
    <property type="interactions" value="261"/>
</dbReference>
<dbReference type="InterPro" id="IPR004631">
    <property type="entry name" value="4NH2But_aminotransferase_euk"/>
</dbReference>
<keyword evidence="5" id="KW-0032">Aminotransferase</keyword>
<dbReference type="Proteomes" id="UP000481858">
    <property type="component" value="Unassembled WGS sequence"/>
</dbReference>
<dbReference type="Gene3D" id="3.40.640.10">
    <property type="entry name" value="Type I PLP-dependent aspartate aminotransferase-like (Major domain)"/>
    <property type="match status" value="1"/>
</dbReference>
<keyword evidence="12" id="KW-0732">Signal</keyword>
<evidence type="ECO:0000256" key="6">
    <source>
        <dbReference type="ARBA" id="ARBA00022679"/>
    </source>
</evidence>
<dbReference type="CDD" id="cd00610">
    <property type="entry name" value="OAT_like"/>
    <property type="match status" value="1"/>
</dbReference>
<sequence>MKFINIALFATSVAAVAINFDTTLRDTEGLIRRHHIGAAVSENGNGDQNANGRNHRGNRGSNQGGNDAVTGGTPADNGSANNTTTDNTFVLKEVGGVPGNECLTFRNNGEIVDAACVNEAADRQITPTTINGGSALRVQRSFSAGFRADLVNVQACVGFNGTHFRASDCSDPSTELVSLAGGALTTASGACASGHDDLAQMTHVMSDSSGPTSGQLSRGRTKTDSQFRPRGALWTHEKGGKGEKDRSRMQLPNAMAALRLGGAIRPLSAATKRITVSSTSRPTMASVLTASTTRMASTFYSGEPEGPVLKTEIPGPKSREAIAKLDKVFDTRSLNMLTDYTKSTGNYIVDPDGNTLLDVYAQIASIPVGYNNPHLKKVAESPEMVNAIINRPALGNFPSHDWADVLETGILKVAPPGLNQVFTAMAGSDANETAYKAAFMWRRQKERGGPTIEFTEEELESSMNNQSPGASELSILSFKTAFHGRLFGSLSTTRSKPIHKLDIPAFDWPQATFPQLKYPLEEHVEENAKAEADSLAEVEHLIKNYHVPPCAVVVEPIQSEGGDNHASPAFFRGLREITKKHDVLLIVDEVQTGVGATGKFWAHEHWDLPTPPDMVTFSKKAQTAGYYFGDPSLRPNKPYRQFNTWMGDPARALLFRGIIDEIQRLDLVENTAKVGNYLFGKLEDLARKYPDQIQNLRGKGQGTFIAFDNPNRDEFLKKAKTFGINIGGSGTSAVRLRPMLIFERHHADLLLAAVEKIISS</sequence>
<feature type="region of interest" description="Disordered" evidence="11">
    <location>
        <begin position="205"/>
        <end position="246"/>
    </location>
</feature>
<evidence type="ECO:0000256" key="5">
    <source>
        <dbReference type="ARBA" id="ARBA00022576"/>
    </source>
</evidence>
<dbReference type="EMBL" id="WUBL01000255">
    <property type="protein sequence ID" value="KAF2962905.1"/>
    <property type="molecule type" value="Genomic_DNA"/>
</dbReference>
<dbReference type="GO" id="GO:0005739">
    <property type="term" value="C:mitochondrion"/>
    <property type="evidence" value="ECO:0007669"/>
    <property type="project" value="TreeGrafter"/>
</dbReference>
<keyword evidence="7" id="KW-0663">Pyridoxal phosphate</keyword>
<comment type="catalytic activity">
    <reaction evidence="10">
        <text>4-aminobutanoate + 2-oxoglutarate = succinate semialdehyde + L-glutamate</text>
        <dbReference type="Rhea" id="RHEA:23352"/>
        <dbReference type="ChEBI" id="CHEBI:16810"/>
        <dbReference type="ChEBI" id="CHEBI:29985"/>
        <dbReference type="ChEBI" id="CHEBI:57706"/>
        <dbReference type="ChEBI" id="CHEBI:59888"/>
        <dbReference type="EC" id="2.6.1.19"/>
    </reaction>
</comment>
<dbReference type="Pfam" id="PF00202">
    <property type="entry name" value="Aminotran_3"/>
    <property type="match status" value="1"/>
</dbReference>
<evidence type="ECO:0000256" key="2">
    <source>
        <dbReference type="ARBA" id="ARBA00008954"/>
    </source>
</evidence>
<gene>
    <name evidence="13" type="ORF">GQX73_g10667</name>
</gene>
<keyword evidence="6" id="KW-0808">Transferase</keyword>
<reference evidence="13 14" key="1">
    <citation type="submission" date="2019-12" db="EMBL/GenBank/DDBJ databases">
        <title>Draft genome sequence of the ascomycete Xylaria multiplex DSM 110363.</title>
        <authorList>
            <person name="Buettner E."/>
            <person name="Kellner H."/>
        </authorList>
    </citation>
    <scope>NUCLEOTIDE SEQUENCE [LARGE SCALE GENOMIC DNA]</scope>
    <source>
        <strain evidence="13 14">DSM 110363</strain>
    </source>
</reference>
<protein>
    <recommendedName>
        <fullName evidence="4">4-aminobutyrate aminotransferase</fullName>
        <ecNumber evidence="3">2.6.1.19</ecNumber>
    </recommendedName>
    <alternativeName>
        <fullName evidence="9">GABA aminotransferase</fullName>
    </alternativeName>
    <alternativeName>
        <fullName evidence="8">Gamma-amino-N-butyrate transaminase</fullName>
    </alternativeName>
</protein>
<dbReference type="AlphaFoldDB" id="A0A7C8IKW8"/>
<evidence type="ECO:0000256" key="4">
    <source>
        <dbReference type="ARBA" id="ARBA00018543"/>
    </source>
</evidence>
<proteinExistence type="inferred from homology"/>
<dbReference type="PANTHER" id="PTHR43206">
    <property type="entry name" value="AMINOTRANSFERASE"/>
    <property type="match status" value="1"/>
</dbReference>
<dbReference type="PANTHER" id="PTHR43206:SF1">
    <property type="entry name" value="4-AMINOBUTYRATE AMINOTRANSFERASE, MITOCHONDRIAL"/>
    <property type="match status" value="1"/>
</dbReference>
<dbReference type="InterPro" id="IPR015421">
    <property type="entry name" value="PyrdxlP-dep_Trfase_major"/>
</dbReference>
<comment type="caution">
    <text evidence="13">The sequence shown here is derived from an EMBL/GenBank/DDBJ whole genome shotgun (WGS) entry which is preliminary data.</text>
</comment>
<dbReference type="InterPro" id="IPR015422">
    <property type="entry name" value="PyrdxlP-dep_Trfase_small"/>
</dbReference>
<dbReference type="FunFam" id="3.40.640.10:FF:000029">
    <property type="entry name" value="4-aminobutyrate aminotransferase, mitochondrial"/>
    <property type="match status" value="1"/>
</dbReference>
<dbReference type="EC" id="2.6.1.19" evidence="3"/>
<dbReference type="GO" id="GO:0034386">
    <property type="term" value="F:4-aminobutyrate:2-oxoglutarate transaminase activity"/>
    <property type="evidence" value="ECO:0007669"/>
    <property type="project" value="UniProtKB-EC"/>
</dbReference>
<evidence type="ECO:0000256" key="10">
    <source>
        <dbReference type="ARBA" id="ARBA00048021"/>
    </source>
</evidence>
<evidence type="ECO:0000256" key="9">
    <source>
        <dbReference type="ARBA" id="ARBA00031787"/>
    </source>
</evidence>
<dbReference type="GO" id="GO:0030170">
    <property type="term" value="F:pyridoxal phosphate binding"/>
    <property type="evidence" value="ECO:0007669"/>
    <property type="project" value="InterPro"/>
</dbReference>
<dbReference type="InterPro" id="IPR005814">
    <property type="entry name" value="Aminotrans_3"/>
</dbReference>
<evidence type="ECO:0000313" key="14">
    <source>
        <dbReference type="Proteomes" id="UP000481858"/>
    </source>
</evidence>
<dbReference type="InParanoid" id="A0A7C8IKW8"/>
<feature type="region of interest" description="Disordered" evidence="11">
    <location>
        <begin position="40"/>
        <end position="86"/>
    </location>
</feature>
<feature type="compositionally biased region" description="Basic and acidic residues" evidence="11">
    <location>
        <begin position="235"/>
        <end position="246"/>
    </location>
</feature>
<evidence type="ECO:0000256" key="8">
    <source>
        <dbReference type="ARBA" id="ARBA00030204"/>
    </source>
</evidence>
<dbReference type="InterPro" id="IPR015424">
    <property type="entry name" value="PyrdxlP-dep_Trfase"/>
</dbReference>
<feature type="compositionally biased region" description="Polar residues" evidence="11">
    <location>
        <begin position="205"/>
        <end position="218"/>
    </location>
</feature>
<dbReference type="Gene3D" id="3.90.1150.10">
    <property type="entry name" value="Aspartate Aminotransferase, domain 1"/>
    <property type="match status" value="1"/>
</dbReference>
<evidence type="ECO:0000256" key="1">
    <source>
        <dbReference type="ARBA" id="ARBA00001933"/>
    </source>
</evidence>
<name>A0A7C8IKW8_9PEZI</name>
<feature type="compositionally biased region" description="Polar residues" evidence="11">
    <location>
        <begin position="76"/>
        <end position="86"/>
    </location>
</feature>
<comment type="cofactor">
    <cofactor evidence="1">
        <name>pyridoxal 5'-phosphate</name>
        <dbReference type="ChEBI" id="CHEBI:597326"/>
    </cofactor>
</comment>
<accession>A0A7C8IKW8</accession>
<dbReference type="OrthoDB" id="10260828at2759"/>
<evidence type="ECO:0000256" key="7">
    <source>
        <dbReference type="ARBA" id="ARBA00022898"/>
    </source>
</evidence>
<comment type="similarity">
    <text evidence="2">Belongs to the class-III pyridoxal-phosphate-dependent aminotransferase family.</text>
</comment>
<organism evidence="13 14">
    <name type="scientific">Xylaria multiplex</name>
    <dbReference type="NCBI Taxonomy" id="323545"/>
    <lineage>
        <taxon>Eukaryota</taxon>
        <taxon>Fungi</taxon>
        <taxon>Dikarya</taxon>
        <taxon>Ascomycota</taxon>
        <taxon>Pezizomycotina</taxon>
        <taxon>Sordariomycetes</taxon>
        <taxon>Xylariomycetidae</taxon>
        <taxon>Xylariales</taxon>
        <taxon>Xylariaceae</taxon>
        <taxon>Xylaria</taxon>
    </lineage>
</organism>
<feature type="signal peptide" evidence="12">
    <location>
        <begin position="1"/>
        <end position="15"/>
    </location>
</feature>
<evidence type="ECO:0000256" key="3">
    <source>
        <dbReference type="ARBA" id="ARBA00012912"/>
    </source>
</evidence>